<proteinExistence type="predicted"/>
<sequence>MRDEVFRGVRARKPALRLLLVFFVLSLLMLLAVLLASGGKESEEATGAAGGGKEELGRVFRLPPVRPWHDPVKALLRGSERRVPHASDPLHNR</sequence>
<dbReference type="EMBL" id="JAQQAF010000009">
    <property type="protein sequence ID" value="KAJ8460602.1"/>
    <property type="molecule type" value="Genomic_DNA"/>
</dbReference>
<comment type="caution">
    <text evidence="1">The sequence shown here is derived from an EMBL/GenBank/DDBJ whole genome shotgun (WGS) entry which is preliminary data.</text>
</comment>
<dbReference type="AlphaFoldDB" id="A0AAV8PZR0"/>
<reference evidence="1 2" key="1">
    <citation type="submission" date="2022-12" db="EMBL/GenBank/DDBJ databases">
        <title>Chromosome-scale assembly of the Ensete ventricosum genome.</title>
        <authorList>
            <person name="Dussert Y."/>
            <person name="Stocks J."/>
            <person name="Wendawek A."/>
            <person name="Woldeyes F."/>
            <person name="Nichols R.A."/>
            <person name="Borrell J.S."/>
        </authorList>
    </citation>
    <scope>NUCLEOTIDE SEQUENCE [LARGE SCALE GENOMIC DNA]</scope>
    <source>
        <strain evidence="2">cv. Maze</strain>
        <tissue evidence="1">Seeds</tissue>
    </source>
</reference>
<gene>
    <name evidence="1" type="ORF">OPV22_033528</name>
</gene>
<accession>A0AAV8PZR0</accession>
<evidence type="ECO:0000313" key="2">
    <source>
        <dbReference type="Proteomes" id="UP001222027"/>
    </source>
</evidence>
<organism evidence="1 2">
    <name type="scientific">Ensete ventricosum</name>
    <name type="common">Abyssinian banana</name>
    <name type="synonym">Musa ensete</name>
    <dbReference type="NCBI Taxonomy" id="4639"/>
    <lineage>
        <taxon>Eukaryota</taxon>
        <taxon>Viridiplantae</taxon>
        <taxon>Streptophyta</taxon>
        <taxon>Embryophyta</taxon>
        <taxon>Tracheophyta</taxon>
        <taxon>Spermatophyta</taxon>
        <taxon>Magnoliopsida</taxon>
        <taxon>Liliopsida</taxon>
        <taxon>Zingiberales</taxon>
        <taxon>Musaceae</taxon>
        <taxon>Ensete</taxon>
    </lineage>
</organism>
<keyword evidence="2" id="KW-1185">Reference proteome</keyword>
<name>A0AAV8PZR0_ENSVE</name>
<evidence type="ECO:0000313" key="1">
    <source>
        <dbReference type="EMBL" id="KAJ8460602.1"/>
    </source>
</evidence>
<dbReference type="Proteomes" id="UP001222027">
    <property type="component" value="Unassembled WGS sequence"/>
</dbReference>
<protein>
    <submittedName>
        <fullName evidence="1">Uncharacterized protein</fullName>
    </submittedName>
</protein>